<name>A0A521DGH9_9BACT</name>
<keyword evidence="2" id="KW-1185">Reference proteome</keyword>
<organism evidence="1 2">
    <name type="scientific">Fodinibius sediminis</name>
    <dbReference type="NCBI Taxonomy" id="1214077"/>
    <lineage>
        <taxon>Bacteria</taxon>
        <taxon>Pseudomonadati</taxon>
        <taxon>Balneolota</taxon>
        <taxon>Balneolia</taxon>
        <taxon>Balneolales</taxon>
        <taxon>Balneolaceae</taxon>
        <taxon>Fodinibius</taxon>
    </lineage>
</organism>
<accession>A0A521DGH9</accession>
<dbReference type="AlphaFoldDB" id="A0A521DGH9"/>
<evidence type="ECO:0000313" key="2">
    <source>
        <dbReference type="Proteomes" id="UP000317593"/>
    </source>
</evidence>
<reference evidence="1 2" key="1">
    <citation type="submission" date="2017-05" db="EMBL/GenBank/DDBJ databases">
        <authorList>
            <person name="Varghese N."/>
            <person name="Submissions S."/>
        </authorList>
    </citation>
    <scope>NUCLEOTIDE SEQUENCE [LARGE SCALE GENOMIC DNA]</scope>
    <source>
        <strain evidence="1 2">DSM 21194</strain>
    </source>
</reference>
<gene>
    <name evidence="1" type="ORF">SAMN06265218_11046</name>
</gene>
<proteinExistence type="predicted"/>
<sequence length="40" mass="4765">MGIHRLMEETYVKDSTARAFLDGNQKRPRYGLRSLFFKCK</sequence>
<dbReference type="Proteomes" id="UP000317593">
    <property type="component" value="Unassembled WGS sequence"/>
</dbReference>
<evidence type="ECO:0000313" key="1">
    <source>
        <dbReference type="EMBL" id="SMO70682.1"/>
    </source>
</evidence>
<dbReference type="EMBL" id="FXTH01000010">
    <property type="protein sequence ID" value="SMO70682.1"/>
    <property type="molecule type" value="Genomic_DNA"/>
</dbReference>
<protein>
    <submittedName>
        <fullName evidence="1">Uncharacterized protein</fullName>
    </submittedName>
</protein>